<sequence>MSSTPRPLDIKVHQQSRFLDIAFDDGAHFALPCEYLRVYSPSAETRGHSPATAKLEKGKELVTITKIEPIGQYAVKIHFDDGHNSGLYDWQYLYNLGKHQDELWQAYLEKLEAVGHQRQEPELIPRDGGA</sequence>
<dbReference type="Proteomes" id="UP000094849">
    <property type="component" value="Unassembled WGS sequence"/>
</dbReference>
<dbReference type="Gene3D" id="3.30.2020.30">
    <property type="match status" value="1"/>
</dbReference>
<keyword evidence="2" id="KW-0408">Iron</keyword>
<dbReference type="Pfam" id="PF06155">
    <property type="entry name" value="GBBH-like_N"/>
    <property type="match status" value="1"/>
</dbReference>
<proteinExistence type="predicted"/>
<keyword evidence="5" id="KW-1185">Reference proteome</keyword>
<dbReference type="AlphaFoldDB" id="A0A1E2UPL4"/>
<dbReference type="EMBL" id="LVJZ01000003">
    <property type="protein sequence ID" value="ODB96621.1"/>
    <property type="molecule type" value="Genomic_DNA"/>
</dbReference>
<comment type="caution">
    <text evidence="4">The sequence shown here is derived from an EMBL/GenBank/DDBJ whole genome shotgun (WGS) entry which is preliminary data.</text>
</comment>
<keyword evidence="1" id="KW-0479">Metal-binding</keyword>
<keyword evidence="4" id="KW-0413">Isomerase</keyword>
<name>A0A1E2UPL4_9GAMM</name>
<dbReference type="InterPro" id="IPR038492">
    <property type="entry name" value="GBBH-like_N_sf"/>
</dbReference>
<dbReference type="InterPro" id="IPR010376">
    <property type="entry name" value="GBBH-like_N"/>
</dbReference>
<protein>
    <submittedName>
        <fullName evidence="4">1-(5-phosphoribosyl)-5-((5-phosphoribosylamino)methylideneamino)imidazole-4-carboxamide isomerase</fullName>
    </submittedName>
</protein>
<dbReference type="GO" id="GO:0016853">
    <property type="term" value="F:isomerase activity"/>
    <property type="evidence" value="ECO:0007669"/>
    <property type="project" value="UniProtKB-KW"/>
</dbReference>
<accession>A0A1E2UPL4</accession>
<dbReference type="RefSeq" id="WP_069004353.1">
    <property type="nucleotide sequence ID" value="NZ_LVJW01000003.1"/>
</dbReference>
<reference evidence="4 5" key="1">
    <citation type="submission" date="2016-03" db="EMBL/GenBank/DDBJ databases">
        <title>Chemosynthetic sulphur-oxidizing symbionts of marine invertebrate animals are capable of nitrogen fixation.</title>
        <authorList>
            <person name="Petersen J.M."/>
            <person name="Kemper A."/>
            <person name="Gruber-Vodicka H."/>
            <person name="Cardini U."/>
            <person name="Geest Mvander."/>
            <person name="Kleiner M."/>
            <person name="Bulgheresi S."/>
            <person name="Fussmann M."/>
            <person name="Herbold C."/>
            <person name="Seah B.K.B."/>
            <person name="Antony C.Paul."/>
            <person name="Liu D."/>
            <person name="Belitz A."/>
            <person name="Weber M."/>
        </authorList>
    </citation>
    <scope>NUCLEOTIDE SEQUENCE [LARGE SCALE GENOMIC DNA]</scope>
    <source>
        <strain evidence="4">G_D</strain>
    </source>
</reference>
<dbReference type="PANTHER" id="PTHR35303:SF5">
    <property type="entry name" value="OS02G0197800 PROTEIN"/>
    <property type="match status" value="1"/>
</dbReference>
<evidence type="ECO:0000259" key="3">
    <source>
        <dbReference type="Pfam" id="PF06155"/>
    </source>
</evidence>
<evidence type="ECO:0000256" key="2">
    <source>
        <dbReference type="ARBA" id="ARBA00023004"/>
    </source>
</evidence>
<evidence type="ECO:0000313" key="5">
    <source>
        <dbReference type="Proteomes" id="UP000094849"/>
    </source>
</evidence>
<dbReference type="GO" id="GO:0046872">
    <property type="term" value="F:metal ion binding"/>
    <property type="evidence" value="ECO:0007669"/>
    <property type="project" value="UniProtKB-KW"/>
</dbReference>
<dbReference type="STRING" id="1818881.A3196_07545"/>
<evidence type="ECO:0000313" key="4">
    <source>
        <dbReference type="EMBL" id="ODB96621.1"/>
    </source>
</evidence>
<dbReference type="PANTHER" id="PTHR35303">
    <property type="entry name" value="OS02G0197800 PROTEIN"/>
    <property type="match status" value="1"/>
</dbReference>
<dbReference type="OrthoDB" id="9794178at2"/>
<evidence type="ECO:0000256" key="1">
    <source>
        <dbReference type="ARBA" id="ARBA00022723"/>
    </source>
</evidence>
<gene>
    <name evidence="4" type="ORF">A3196_07545</name>
</gene>
<organism evidence="4 5">
    <name type="scientific">Candidatus Thiodiazotropha endoloripes</name>
    <dbReference type="NCBI Taxonomy" id="1818881"/>
    <lineage>
        <taxon>Bacteria</taxon>
        <taxon>Pseudomonadati</taxon>
        <taxon>Pseudomonadota</taxon>
        <taxon>Gammaproteobacteria</taxon>
        <taxon>Chromatiales</taxon>
        <taxon>Sedimenticolaceae</taxon>
        <taxon>Candidatus Thiodiazotropha</taxon>
    </lineage>
</organism>
<feature type="domain" description="Gamma-butyrobetaine hydroxylase-like N-terminal" evidence="3">
    <location>
        <begin position="10"/>
        <end position="94"/>
    </location>
</feature>